<dbReference type="GeneID" id="75916644"/>
<sequence length="560" mass="62135">MIIPAKGFWIEGTNKYTDLPKSISTTPDETLPDYDACELEHYDHKATWFRTYFAGQDYLTLCGSSVDNPVLITILEEMPNASLKELDSEEDDSPSDQDTQYRVIVRKTTPPDSRTLVSSAHLKVGSSAASTASASSVYNDLTSIWPSIVSLVDASIDTSVLQVVHSKTLQSSGVEQNIIRLDELGVHNRYKFGVLVVKDGQTKEEDWFANSETPDGLERFLNIVSKRVELQGYEGWSAGLDTRSGDSGTHTYISMRDDATLAFHVSTLIPSRPVDKQHIQRKRHIGNDIVCVIFVDGRQPFNPAAIKSQFLHVFIIVHEELVDDRPVWRVEVVANENVGKFGPALPPNGLFYNSDQLASFIHVKLINAENAALKSPKFAAPNARAREGILLNHIQRIIGLVPAAKKRHTKSPSTLSDPSVNSQRAYDSVVGLEFNLPDKTAKVRPNALPGMSRRRSTHEAGGLRVKPWISRGKKGKGYGRDQGTHRRSRSELDLPVAVEQSVHDVTLLDASEQGDRDGIRSRAQTLFASLQQWGGRWNASPYRPHADEQELDGRSPSENV</sequence>
<evidence type="ECO:0000313" key="4">
    <source>
        <dbReference type="EMBL" id="KAI8576819.1"/>
    </source>
</evidence>
<dbReference type="SUPFAM" id="SSF111347">
    <property type="entry name" value="Rap/Ran-GAP"/>
    <property type="match status" value="1"/>
</dbReference>
<feature type="domain" description="Rap-GAP" evidence="3">
    <location>
        <begin position="178"/>
        <end position="393"/>
    </location>
</feature>
<keyword evidence="5" id="KW-1185">Reference proteome</keyword>
<evidence type="ECO:0000313" key="5">
    <source>
        <dbReference type="Proteomes" id="UP001206595"/>
    </source>
</evidence>
<dbReference type="Gene3D" id="3.40.50.11210">
    <property type="entry name" value="Rap/Ran-GAP"/>
    <property type="match status" value="1"/>
</dbReference>
<keyword evidence="1" id="KW-0343">GTPase activation</keyword>
<dbReference type="GO" id="GO:0005737">
    <property type="term" value="C:cytoplasm"/>
    <property type="evidence" value="ECO:0007669"/>
    <property type="project" value="TreeGrafter"/>
</dbReference>
<dbReference type="InterPro" id="IPR035974">
    <property type="entry name" value="Rap/Ran-GAP_sf"/>
</dbReference>
<dbReference type="GO" id="GO:0051056">
    <property type="term" value="P:regulation of small GTPase mediated signal transduction"/>
    <property type="evidence" value="ECO:0007669"/>
    <property type="project" value="InterPro"/>
</dbReference>
<feature type="compositionally biased region" description="Basic and acidic residues" evidence="2">
    <location>
        <begin position="478"/>
        <end position="490"/>
    </location>
</feature>
<dbReference type="EMBL" id="MU620949">
    <property type="protein sequence ID" value="KAI8576819.1"/>
    <property type="molecule type" value="Genomic_DNA"/>
</dbReference>
<gene>
    <name evidence="4" type="ORF">K450DRAFT_255136</name>
</gene>
<evidence type="ECO:0000256" key="2">
    <source>
        <dbReference type="SAM" id="MobiDB-lite"/>
    </source>
</evidence>
<protein>
    <recommendedName>
        <fullName evidence="3">Rap-GAP domain-containing protein</fullName>
    </recommendedName>
</protein>
<dbReference type="AlphaFoldDB" id="A0AAD5E4X1"/>
<reference evidence="4" key="2">
    <citation type="journal article" date="2022" name="Proc. Natl. Acad. Sci. U.S.A.">
        <title>Diploid-dominant life cycles characterize the early evolution of Fungi.</title>
        <authorList>
            <person name="Amses K.R."/>
            <person name="Simmons D.R."/>
            <person name="Longcore J.E."/>
            <person name="Mondo S.J."/>
            <person name="Seto K."/>
            <person name="Jeronimo G.H."/>
            <person name="Bonds A.E."/>
            <person name="Quandt C.A."/>
            <person name="Davis W.J."/>
            <person name="Chang Y."/>
            <person name="Federici B.A."/>
            <person name="Kuo A."/>
            <person name="LaButti K."/>
            <person name="Pangilinan J."/>
            <person name="Andreopoulos W."/>
            <person name="Tritt A."/>
            <person name="Riley R."/>
            <person name="Hundley H."/>
            <person name="Johnson J."/>
            <person name="Lipzen A."/>
            <person name="Barry K."/>
            <person name="Lang B.F."/>
            <person name="Cuomo C.A."/>
            <person name="Buchler N.E."/>
            <person name="Grigoriev I.V."/>
            <person name="Spatafora J.W."/>
            <person name="Stajich J.E."/>
            <person name="James T.Y."/>
        </authorList>
    </citation>
    <scope>NUCLEOTIDE SEQUENCE</scope>
    <source>
        <strain evidence="4">AG</strain>
    </source>
</reference>
<dbReference type="Proteomes" id="UP001206595">
    <property type="component" value="Unassembled WGS sequence"/>
</dbReference>
<comment type="caution">
    <text evidence="4">The sequence shown here is derived from an EMBL/GenBank/DDBJ whole genome shotgun (WGS) entry which is preliminary data.</text>
</comment>
<dbReference type="InterPro" id="IPR050989">
    <property type="entry name" value="Rap1_Ran_GAP"/>
</dbReference>
<feature type="compositionally biased region" description="Basic and acidic residues" evidence="2">
    <location>
        <begin position="544"/>
        <end position="560"/>
    </location>
</feature>
<dbReference type="RefSeq" id="XP_051441823.1">
    <property type="nucleotide sequence ID" value="XM_051591301.1"/>
</dbReference>
<feature type="region of interest" description="Disordered" evidence="2">
    <location>
        <begin position="534"/>
        <end position="560"/>
    </location>
</feature>
<dbReference type="PANTHER" id="PTHR15711:SF22">
    <property type="entry name" value="RAP-GAP DOMAIN-CONTAINING PROTEIN"/>
    <property type="match status" value="1"/>
</dbReference>
<accession>A0AAD5E4X1</accession>
<dbReference type="Pfam" id="PF02145">
    <property type="entry name" value="Rap_GAP"/>
    <property type="match status" value="1"/>
</dbReference>
<proteinExistence type="predicted"/>
<dbReference type="PANTHER" id="PTHR15711">
    <property type="entry name" value="RAP GTPASE-ACTIVATING PROTEIN"/>
    <property type="match status" value="1"/>
</dbReference>
<dbReference type="GO" id="GO:0005096">
    <property type="term" value="F:GTPase activator activity"/>
    <property type="evidence" value="ECO:0007669"/>
    <property type="project" value="UniProtKB-KW"/>
</dbReference>
<reference evidence="4" key="1">
    <citation type="submission" date="2021-06" db="EMBL/GenBank/DDBJ databases">
        <authorList>
            <consortium name="DOE Joint Genome Institute"/>
            <person name="Mondo S.J."/>
            <person name="Amses K.R."/>
            <person name="Simmons D.R."/>
            <person name="Longcore J.E."/>
            <person name="Seto K."/>
            <person name="Alves G.H."/>
            <person name="Bonds A.E."/>
            <person name="Quandt C.A."/>
            <person name="Davis W.J."/>
            <person name="Chang Y."/>
            <person name="Letcher P.M."/>
            <person name="Powell M.J."/>
            <person name="Kuo A."/>
            <person name="Labutti K."/>
            <person name="Pangilinan J."/>
            <person name="Andreopoulos W."/>
            <person name="Tritt A."/>
            <person name="Riley R."/>
            <person name="Hundley H."/>
            <person name="Johnson J."/>
            <person name="Lipzen A."/>
            <person name="Barry K."/>
            <person name="Berbee M.L."/>
            <person name="Buchler N.E."/>
            <person name="Grigoriev I.V."/>
            <person name="Spatafora J.W."/>
            <person name="Stajich J.E."/>
            <person name="James T.Y."/>
        </authorList>
    </citation>
    <scope>NUCLEOTIDE SEQUENCE</scope>
    <source>
        <strain evidence="4">AG</strain>
    </source>
</reference>
<organism evidence="4 5">
    <name type="scientific">Umbelopsis ramanniana AG</name>
    <dbReference type="NCBI Taxonomy" id="1314678"/>
    <lineage>
        <taxon>Eukaryota</taxon>
        <taxon>Fungi</taxon>
        <taxon>Fungi incertae sedis</taxon>
        <taxon>Mucoromycota</taxon>
        <taxon>Mucoromycotina</taxon>
        <taxon>Umbelopsidomycetes</taxon>
        <taxon>Umbelopsidales</taxon>
        <taxon>Umbelopsidaceae</taxon>
        <taxon>Umbelopsis</taxon>
    </lineage>
</organism>
<dbReference type="InterPro" id="IPR000331">
    <property type="entry name" value="Rap/Ran_GAP_dom"/>
</dbReference>
<feature type="region of interest" description="Disordered" evidence="2">
    <location>
        <begin position="443"/>
        <end position="490"/>
    </location>
</feature>
<name>A0AAD5E4X1_UMBRA</name>
<evidence type="ECO:0000259" key="3">
    <source>
        <dbReference type="PROSITE" id="PS50085"/>
    </source>
</evidence>
<dbReference type="PROSITE" id="PS50085">
    <property type="entry name" value="RAPGAP"/>
    <property type="match status" value="1"/>
</dbReference>
<evidence type="ECO:0000256" key="1">
    <source>
        <dbReference type="ARBA" id="ARBA00022468"/>
    </source>
</evidence>